<dbReference type="EMBL" id="REGN01009768">
    <property type="protein sequence ID" value="RNA00416.1"/>
    <property type="molecule type" value="Genomic_DNA"/>
</dbReference>
<comment type="caution">
    <text evidence="1">The sequence shown here is derived from an EMBL/GenBank/DDBJ whole genome shotgun (WGS) entry which is preliminary data.</text>
</comment>
<dbReference type="AlphaFoldDB" id="A0A3M7PMS5"/>
<organism evidence="1 2">
    <name type="scientific">Brachionus plicatilis</name>
    <name type="common">Marine rotifer</name>
    <name type="synonym">Brachionus muelleri</name>
    <dbReference type="NCBI Taxonomy" id="10195"/>
    <lineage>
        <taxon>Eukaryota</taxon>
        <taxon>Metazoa</taxon>
        <taxon>Spiralia</taxon>
        <taxon>Gnathifera</taxon>
        <taxon>Rotifera</taxon>
        <taxon>Eurotatoria</taxon>
        <taxon>Monogononta</taxon>
        <taxon>Pseudotrocha</taxon>
        <taxon>Ploima</taxon>
        <taxon>Brachionidae</taxon>
        <taxon>Brachionus</taxon>
    </lineage>
</organism>
<protein>
    <submittedName>
        <fullName evidence="1">Uncharacterized protein</fullName>
    </submittedName>
</protein>
<evidence type="ECO:0000313" key="1">
    <source>
        <dbReference type="EMBL" id="RNA00416.1"/>
    </source>
</evidence>
<keyword evidence="2" id="KW-1185">Reference proteome</keyword>
<sequence length="75" mass="9289">MLFTQNQIRFVYRVRTKIVKKEKELDICKFEQSHLLLSLIYFQLNEIDSKQFRQKITWQKIIKNLQNDYNSQHQV</sequence>
<proteinExistence type="predicted"/>
<dbReference type="Proteomes" id="UP000276133">
    <property type="component" value="Unassembled WGS sequence"/>
</dbReference>
<accession>A0A3M7PMS5</accession>
<reference evidence="1 2" key="1">
    <citation type="journal article" date="2018" name="Sci. Rep.">
        <title>Genomic signatures of local adaptation to the degree of environmental predictability in rotifers.</title>
        <authorList>
            <person name="Franch-Gras L."/>
            <person name="Hahn C."/>
            <person name="Garcia-Roger E.M."/>
            <person name="Carmona M.J."/>
            <person name="Serra M."/>
            <person name="Gomez A."/>
        </authorList>
    </citation>
    <scope>NUCLEOTIDE SEQUENCE [LARGE SCALE GENOMIC DNA]</scope>
    <source>
        <strain evidence="1">HYR1</strain>
    </source>
</reference>
<name>A0A3M7PMS5_BRAPC</name>
<evidence type="ECO:0000313" key="2">
    <source>
        <dbReference type="Proteomes" id="UP000276133"/>
    </source>
</evidence>
<gene>
    <name evidence="1" type="ORF">BpHYR1_011048</name>
</gene>